<dbReference type="Pfam" id="PF00373">
    <property type="entry name" value="FERM_M"/>
    <property type="match status" value="1"/>
</dbReference>
<feature type="domain" description="FERM central" evidence="1">
    <location>
        <begin position="62"/>
        <end position="151"/>
    </location>
</feature>
<evidence type="ECO:0000259" key="1">
    <source>
        <dbReference type="Pfam" id="PF00373"/>
    </source>
</evidence>
<dbReference type="InterPro" id="IPR035963">
    <property type="entry name" value="FERM_2"/>
</dbReference>
<dbReference type="SUPFAM" id="SSF47031">
    <property type="entry name" value="Second domain of FERM"/>
    <property type="match status" value="1"/>
</dbReference>
<dbReference type="CDD" id="cd14473">
    <property type="entry name" value="FERM_B-lobe"/>
    <property type="match status" value="1"/>
</dbReference>
<feature type="non-terminal residue" evidence="2">
    <location>
        <position position="152"/>
    </location>
</feature>
<dbReference type="AlphaFoldDB" id="A0A0H5QTJ1"/>
<reference evidence="2" key="1">
    <citation type="submission" date="2015-04" db="EMBL/GenBank/DDBJ databases">
        <title>The genome sequence of the plant pathogenic Rhizarian Plasmodiophora brassicae reveals insights in its biotrophic life cycle and the origin of chitin synthesis.</title>
        <authorList>
            <person name="Schwelm A."/>
            <person name="Fogelqvist J."/>
            <person name="Knaust A."/>
            <person name="Julke S."/>
            <person name="Lilja T."/>
            <person name="Dhandapani V."/>
            <person name="Bonilla-Rosso G."/>
            <person name="Karlsson M."/>
            <person name="Shevchenko A."/>
            <person name="Choi S.R."/>
            <person name="Kim H.G."/>
            <person name="Park J.Y."/>
            <person name="Lim Y.P."/>
            <person name="Ludwig-Muller J."/>
            <person name="Dixelius C."/>
        </authorList>
    </citation>
    <scope>NUCLEOTIDE SEQUENCE</scope>
    <source>
        <tissue evidence="2">Potato root galls</tissue>
    </source>
</reference>
<evidence type="ECO:0000313" key="2">
    <source>
        <dbReference type="EMBL" id="CRZ04881.1"/>
    </source>
</evidence>
<name>A0A0H5QTJ1_9EUKA</name>
<organism evidence="2">
    <name type="scientific">Spongospora subterranea</name>
    <dbReference type="NCBI Taxonomy" id="70186"/>
    <lineage>
        <taxon>Eukaryota</taxon>
        <taxon>Sar</taxon>
        <taxon>Rhizaria</taxon>
        <taxon>Endomyxa</taxon>
        <taxon>Phytomyxea</taxon>
        <taxon>Plasmodiophorida</taxon>
        <taxon>Plasmodiophoridae</taxon>
        <taxon>Spongospora</taxon>
    </lineage>
</organism>
<protein>
    <recommendedName>
        <fullName evidence="1">FERM central domain-containing protein</fullName>
    </recommendedName>
</protein>
<dbReference type="InterPro" id="IPR019748">
    <property type="entry name" value="FERM_central"/>
</dbReference>
<proteinExistence type="predicted"/>
<accession>A0A0H5QTJ1</accession>
<sequence length="152" mass="17092">MQILDVLSECLPDQKKIEKGMKKMSSIAEDDVTLANNGIDVGFLFHARLFLGEKLSTLSDGEVDLFYLRTVTDVILGYYPAEEKDYIAMAVLQTYVECVCDGAAIGDSLGAILPASIIAARSRPYLETRLITESKKRQGEKRREVQMEYIRY</sequence>
<dbReference type="EMBL" id="HACM01004439">
    <property type="protein sequence ID" value="CRZ04881.1"/>
    <property type="molecule type" value="Transcribed_RNA"/>
</dbReference>